<dbReference type="InterPro" id="IPR000014">
    <property type="entry name" value="PAS"/>
</dbReference>
<dbReference type="Pfam" id="PF00072">
    <property type="entry name" value="Response_reg"/>
    <property type="match status" value="1"/>
</dbReference>
<dbReference type="GO" id="GO:0000155">
    <property type="term" value="F:phosphorelay sensor kinase activity"/>
    <property type="evidence" value="ECO:0007669"/>
    <property type="project" value="TreeGrafter"/>
</dbReference>
<proteinExistence type="predicted"/>
<feature type="domain" description="PAS" evidence="5">
    <location>
        <begin position="134"/>
        <end position="204"/>
    </location>
</feature>
<dbReference type="eggNOG" id="arCOG06192">
    <property type="taxonomic scope" value="Archaea"/>
</dbReference>
<dbReference type="InterPro" id="IPR035965">
    <property type="entry name" value="PAS-like_dom_sf"/>
</dbReference>
<feature type="domain" description="PAS" evidence="5">
    <location>
        <begin position="261"/>
        <end position="323"/>
    </location>
</feature>
<keyword evidence="1 2" id="KW-0597">Phosphoprotein</keyword>
<dbReference type="CDD" id="cd00156">
    <property type="entry name" value="REC"/>
    <property type="match status" value="1"/>
</dbReference>
<dbReference type="PANTHER" id="PTHR43547">
    <property type="entry name" value="TWO-COMPONENT HISTIDINE KINASE"/>
    <property type="match status" value="1"/>
</dbReference>
<evidence type="ECO:0000259" key="4">
    <source>
        <dbReference type="PROSITE" id="PS50110"/>
    </source>
</evidence>
<evidence type="ECO:0000313" key="6">
    <source>
        <dbReference type="EMBL" id="ACL17964.1"/>
    </source>
</evidence>
<dbReference type="PROSITE" id="PS50109">
    <property type="entry name" value="HIS_KIN"/>
    <property type="match status" value="1"/>
</dbReference>
<protein>
    <submittedName>
        <fullName evidence="6">Multi-sensor signal transduction histidine kinase</fullName>
    </submittedName>
</protein>
<dbReference type="SUPFAM" id="SSF55785">
    <property type="entry name" value="PYP-like sensor domain (PAS domain)"/>
    <property type="match status" value="2"/>
</dbReference>
<accession>B8GFT1</accession>
<dbReference type="HOGENOM" id="CLU_000445_114_72_2"/>
<dbReference type="Gene3D" id="3.30.565.10">
    <property type="entry name" value="Histidine kinase-like ATPase, C-terminal domain"/>
    <property type="match status" value="1"/>
</dbReference>
<evidence type="ECO:0000256" key="2">
    <source>
        <dbReference type="PROSITE-ProRule" id="PRU00169"/>
    </source>
</evidence>
<dbReference type="SMART" id="SM00448">
    <property type="entry name" value="REC"/>
    <property type="match status" value="1"/>
</dbReference>
<dbReference type="OrthoDB" id="116661at2157"/>
<dbReference type="Pfam" id="PF02518">
    <property type="entry name" value="HATPase_c"/>
    <property type="match status" value="1"/>
</dbReference>
<keyword evidence="6" id="KW-0418">Kinase</keyword>
<dbReference type="GO" id="GO:0006355">
    <property type="term" value="P:regulation of DNA-templated transcription"/>
    <property type="evidence" value="ECO:0007669"/>
    <property type="project" value="InterPro"/>
</dbReference>
<dbReference type="InterPro" id="IPR005467">
    <property type="entry name" value="His_kinase_dom"/>
</dbReference>
<feature type="domain" description="Response regulatory" evidence="4">
    <location>
        <begin position="3"/>
        <end position="118"/>
    </location>
</feature>
<dbReference type="GeneID" id="25394234"/>
<feature type="domain" description="Histidine kinase" evidence="3">
    <location>
        <begin position="381"/>
        <end position="585"/>
    </location>
</feature>
<dbReference type="KEGG" id="mpl:Mpal_2700"/>
<dbReference type="InterPro" id="IPR001789">
    <property type="entry name" value="Sig_transdc_resp-reg_receiver"/>
</dbReference>
<dbReference type="Pfam" id="PF08447">
    <property type="entry name" value="PAS_3"/>
    <property type="match status" value="1"/>
</dbReference>
<dbReference type="PANTHER" id="PTHR43547:SF2">
    <property type="entry name" value="HYBRID SIGNAL TRANSDUCTION HISTIDINE KINASE C"/>
    <property type="match status" value="1"/>
</dbReference>
<dbReference type="InterPro" id="IPR011006">
    <property type="entry name" value="CheY-like_superfamily"/>
</dbReference>
<dbReference type="InterPro" id="IPR013767">
    <property type="entry name" value="PAS_fold"/>
</dbReference>
<dbReference type="InterPro" id="IPR036890">
    <property type="entry name" value="HATPase_C_sf"/>
</dbReference>
<evidence type="ECO:0000313" key="7">
    <source>
        <dbReference type="Proteomes" id="UP000002457"/>
    </source>
</evidence>
<dbReference type="SMART" id="SM00086">
    <property type="entry name" value="PAC"/>
    <property type="match status" value="3"/>
</dbReference>
<dbReference type="InterPro" id="IPR013655">
    <property type="entry name" value="PAS_fold_3"/>
</dbReference>
<dbReference type="SMART" id="SM00091">
    <property type="entry name" value="PAS"/>
    <property type="match status" value="2"/>
</dbReference>
<dbReference type="Pfam" id="PF00989">
    <property type="entry name" value="PAS"/>
    <property type="match status" value="1"/>
</dbReference>
<dbReference type="EMBL" id="CP001338">
    <property type="protein sequence ID" value="ACL17964.1"/>
    <property type="molecule type" value="Genomic_DNA"/>
</dbReference>
<dbReference type="PROSITE" id="PS50112">
    <property type="entry name" value="PAS"/>
    <property type="match status" value="2"/>
</dbReference>
<reference evidence="6 7" key="1">
    <citation type="journal article" date="2015" name="Genome Announc.">
        <title>Complete Genome Sequence of Methanosphaerula palustris E1-9CT, a Hydrogenotrophic Methanogen Isolated from a Minerotrophic Fen Peatland.</title>
        <authorList>
            <person name="Cadillo-Quiroz H."/>
            <person name="Browne P."/>
            <person name="Kyrpides N."/>
            <person name="Woyke T."/>
            <person name="Goodwin L."/>
            <person name="Detter C."/>
            <person name="Yavitt J.B."/>
            <person name="Zinder S.H."/>
        </authorList>
    </citation>
    <scope>NUCLEOTIDE SEQUENCE [LARGE SCALE GENOMIC DNA]</scope>
    <source>
        <strain evidence="7">ATCC BAA-1556 / DSM 19958 / E1-9c</strain>
    </source>
</reference>
<dbReference type="SUPFAM" id="SSF52172">
    <property type="entry name" value="CheY-like"/>
    <property type="match status" value="1"/>
</dbReference>
<evidence type="ECO:0000256" key="1">
    <source>
        <dbReference type="ARBA" id="ARBA00022553"/>
    </source>
</evidence>
<dbReference type="Proteomes" id="UP000002457">
    <property type="component" value="Chromosome"/>
</dbReference>
<dbReference type="SMART" id="SM00387">
    <property type="entry name" value="HATPase_c"/>
    <property type="match status" value="1"/>
</dbReference>
<dbReference type="Gene3D" id="3.30.450.20">
    <property type="entry name" value="PAS domain"/>
    <property type="match status" value="2"/>
</dbReference>
<feature type="modified residue" description="4-aspartylphosphate" evidence="2">
    <location>
        <position position="53"/>
    </location>
</feature>
<organism evidence="6 7">
    <name type="scientific">Methanosphaerula palustris (strain ATCC BAA-1556 / DSM 19958 / E1-9c)</name>
    <dbReference type="NCBI Taxonomy" id="521011"/>
    <lineage>
        <taxon>Archaea</taxon>
        <taxon>Methanobacteriati</taxon>
        <taxon>Methanobacteriota</taxon>
        <taxon>Stenosarchaea group</taxon>
        <taxon>Methanomicrobia</taxon>
        <taxon>Methanomicrobiales</taxon>
        <taxon>Methanoregulaceae</taxon>
        <taxon>Methanosphaerula</taxon>
    </lineage>
</organism>
<evidence type="ECO:0000259" key="5">
    <source>
        <dbReference type="PROSITE" id="PS50112"/>
    </source>
</evidence>
<keyword evidence="7" id="KW-1185">Reference proteome</keyword>
<dbReference type="PROSITE" id="PS50110">
    <property type="entry name" value="RESPONSE_REGULATORY"/>
    <property type="match status" value="1"/>
</dbReference>
<sequence length="593" mass="66158">MIALLLVDDEPTLLEVARLFLERSGMITVTPAESPGGALALLKETPFDVIVSDYEMPGMNGIELLKIIRSTGNTIPFIIFTGKGREQIVIEALNQGADFYLQKGGDPRSQFAELEHKVKRAVAQQKSDLALRQSEERFRLLAENGTDMISCHTPDGTYRYASPACIHLLGYQPEELIGHAAYEFIHPDDIPKIRECAEKAVIDSSPSLTTYRIRRKDGRYCWVESTHRLIRIPGQGLETQVSSRDISARKVAEEQAWFQMELLNHISQAVVVTDPEGTIVSWNRSAEVLYGWKAGEARGKRRDVLIATLTDEPSKERITQATQGGEKWSEAIAVRRRDNLVVNVRMSWCPLHNQNQQQIGAVCVSEEVNPRTDRTNLYLDIMTHDINNAVMSALGYADCLSGMLDENEASMTTKLQTCIRHSIEIIDNISTIRKIAEEQKTPHNIDLDQVIKTQITHFPGTPIHYNGQRTIVSADDLLGGVLTNLIGNSRKFAGPKGTITIRVEPTDQEYLVSVEDNGPGIPDNKKQLIFNRFQRGAGEENRKGLGLYIAQMLVERYGGRIWADDRVAGEPGEGAAIRFTLPVARDLTGCEEI</sequence>
<dbReference type="Gene3D" id="3.40.50.2300">
    <property type="match status" value="1"/>
</dbReference>
<dbReference type="eggNOG" id="arCOG06516">
    <property type="taxonomic scope" value="Archaea"/>
</dbReference>
<dbReference type="InterPro" id="IPR004358">
    <property type="entry name" value="Sig_transdc_His_kin-like_C"/>
</dbReference>
<dbReference type="RefSeq" id="WP_012619283.1">
    <property type="nucleotide sequence ID" value="NC_011832.1"/>
</dbReference>
<dbReference type="CDD" id="cd00075">
    <property type="entry name" value="HATPase"/>
    <property type="match status" value="1"/>
</dbReference>
<gene>
    <name evidence="6" type="ordered locus">Mpal_2700</name>
</gene>
<dbReference type="STRING" id="521011.Mpal_2700"/>
<dbReference type="AlphaFoldDB" id="B8GFT1"/>
<evidence type="ECO:0000259" key="3">
    <source>
        <dbReference type="PROSITE" id="PS50109"/>
    </source>
</evidence>
<dbReference type="NCBIfam" id="TIGR00229">
    <property type="entry name" value="sensory_box"/>
    <property type="match status" value="2"/>
</dbReference>
<dbReference type="InterPro" id="IPR001610">
    <property type="entry name" value="PAC"/>
</dbReference>
<dbReference type="InterPro" id="IPR003594">
    <property type="entry name" value="HATPase_dom"/>
</dbReference>
<dbReference type="CDD" id="cd00130">
    <property type="entry name" value="PAS"/>
    <property type="match status" value="2"/>
</dbReference>
<dbReference type="PRINTS" id="PR00344">
    <property type="entry name" value="BCTRLSENSOR"/>
</dbReference>
<dbReference type="eggNOG" id="arCOG04921">
    <property type="taxonomic scope" value="Archaea"/>
</dbReference>
<name>B8GFT1_METPE</name>
<dbReference type="SUPFAM" id="SSF55874">
    <property type="entry name" value="ATPase domain of HSP90 chaperone/DNA topoisomerase II/histidine kinase"/>
    <property type="match status" value="1"/>
</dbReference>
<keyword evidence="6" id="KW-0808">Transferase</keyword>
<dbReference type="eggNOG" id="arCOG02385">
    <property type="taxonomic scope" value="Archaea"/>
</dbReference>